<evidence type="ECO:0000256" key="6">
    <source>
        <dbReference type="ARBA" id="ARBA00023136"/>
    </source>
</evidence>
<evidence type="ECO:0000313" key="11">
    <source>
        <dbReference type="Proteomes" id="UP000256779"/>
    </source>
</evidence>
<protein>
    <submittedName>
        <fullName evidence="10">Lipoprotein-releasing system permease protein</fullName>
    </submittedName>
</protein>
<dbReference type="EMBL" id="QREG01000002">
    <property type="protein sequence ID" value="REE02066.1"/>
    <property type="molecule type" value="Genomic_DNA"/>
</dbReference>
<keyword evidence="4 7" id="KW-0812">Transmembrane</keyword>
<feature type="transmembrane region" description="Helical" evidence="7">
    <location>
        <begin position="21"/>
        <end position="45"/>
    </location>
</feature>
<keyword evidence="10" id="KW-0449">Lipoprotein</keyword>
<keyword evidence="11" id="KW-1185">Reference proteome</keyword>
<evidence type="ECO:0000259" key="8">
    <source>
        <dbReference type="Pfam" id="PF02687"/>
    </source>
</evidence>
<evidence type="ECO:0000259" key="9">
    <source>
        <dbReference type="Pfam" id="PF12704"/>
    </source>
</evidence>
<keyword evidence="5 7" id="KW-1133">Transmembrane helix</keyword>
<comment type="similarity">
    <text evidence="2">Belongs to the ABC-4 integral membrane protein family. LolC/E subfamily.</text>
</comment>
<dbReference type="PANTHER" id="PTHR30489:SF0">
    <property type="entry name" value="LIPOPROTEIN-RELEASING SYSTEM TRANSMEMBRANE PROTEIN LOLE"/>
    <property type="match status" value="1"/>
</dbReference>
<dbReference type="InterPro" id="IPR051447">
    <property type="entry name" value="Lipoprotein-release_system"/>
</dbReference>
<feature type="transmembrane region" description="Helical" evidence="7">
    <location>
        <begin position="367"/>
        <end position="393"/>
    </location>
</feature>
<feature type="domain" description="MacB-like periplasmic core" evidence="9">
    <location>
        <begin position="26"/>
        <end position="237"/>
    </location>
</feature>
<reference evidence="10 11" key="1">
    <citation type="submission" date="2018-07" db="EMBL/GenBank/DDBJ databases">
        <title>Genomic Encyclopedia of Type Strains, Phase IV (KMG-IV): sequencing the most valuable type-strain genomes for metagenomic binning, comparative biology and taxonomic classification.</title>
        <authorList>
            <person name="Goeker M."/>
        </authorList>
    </citation>
    <scope>NUCLEOTIDE SEQUENCE [LARGE SCALE GENOMIC DNA]</scope>
    <source>
        <strain evidence="10 11">DSM 4134</strain>
    </source>
</reference>
<evidence type="ECO:0000256" key="3">
    <source>
        <dbReference type="ARBA" id="ARBA00022475"/>
    </source>
</evidence>
<dbReference type="AlphaFoldDB" id="A0A3D9L8R6"/>
<evidence type="ECO:0000256" key="7">
    <source>
        <dbReference type="SAM" id="Phobius"/>
    </source>
</evidence>
<comment type="caution">
    <text evidence="10">The sequence shown here is derived from an EMBL/GenBank/DDBJ whole genome shotgun (WGS) entry which is preliminary data.</text>
</comment>
<dbReference type="PANTHER" id="PTHR30489">
    <property type="entry name" value="LIPOPROTEIN-RELEASING SYSTEM TRANSMEMBRANE PROTEIN LOLE"/>
    <property type="match status" value="1"/>
</dbReference>
<evidence type="ECO:0000256" key="5">
    <source>
        <dbReference type="ARBA" id="ARBA00022989"/>
    </source>
</evidence>
<dbReference type="Pfam" id="PF12704">
    <property type="entry name" value="MacB_PCD"/>
    <property type="match status" value="1"/>
</dbReference>
<comment type="subcellular location">
    <subcellularLocation>
        <location evidence="1">Cell membrane</location>
        <topology evidence="1">Multi-pass membrane protein</topology>
    </subcellularLocation>
</comment>
<organism evidence="10 11">
    <name type="scientific">Marinoscillum furvescens DSM 4134</name>
    <dbReference type="NCBI Taxonomy" id="1122208"/>
    <lineage>
        <taxon>Bacteria</taxon>
        <taxon>Pseudomonadati</taxon>
        <taxon>Bacteroidota</taxon>
        <taxon>Cytophagia</taxon>
        <taxon>Cytophagales</taxon>
        <taxon>Reichenbachiellaceae</taxon>
        <taxon>Marinoscillum</taxon>
    </lineage>
</organism>
<feature type="transmembrane region" description="Helical" evidence="7">
    <location>
        <begin position="325"/>
        <end position="347"/>
    </location>
</feature>
<keyword evidence="6 7" id="KW-0472">Membrane</keyword>
<accession>A0A3D9L8R6</accession>
<dbReference type="Pfam" id="PF02687">
    <property type="entry name" value="FtsX"/>
    <property type="match status" value="1"/>
</dbReference>
<dbReference type="GO" id="GO:0098797">
    <property type="term" value="C:plasma membrane protein complex"/>
    <property type="evidence" value="ECO:0007669"/>
    <property type="project" value="TreeGrafter"/>
</dbReference>
<evidence type="ECO:0000313" key="10">
    <source>
        <dbReference type="EMBL" id="REE02066.1"/>
    </source>
</evidence>
<keyword evidence="3" id="KW-1003">Cell membrane</keyword>
<dbReference type="OrthoDB" id="1522670at2"/>
<dbReference type="RefSeq" id="WP_115866603.1">
    <property type="nucleotide sequence ID" value="NZ_QREG01000002.1"/>
</dbReference>
<dbReference type="GO" id="GO:0044874">
    <property type="term" value="P:lipoprotein localization to outer membrane"/>
    <property type="evidence" value="ECO:0007669"/>
    <property type="project" value="TreeGrafter"/>
</dbReference>
<name>A0A3D9L8R6_MARFU</name>
<proteinExistence type="inferred from homology"/>
<feature type="domain" description="ABC3 transporter permease C-terminal" evidence="8">
    <location>
        <begin position="273"/>
        <end position="398"/>
    </location>
</feature>
<gene>
    <name evidence="10" type="ORF">C7460_10286</name>
</gene>
<dbReference type="InterPro" id="IPR025857">
    <property type="entry name" value="MacB_PCD"/>
</dbReference>
<dbReference type="InterPro" id="IPR003838">
    <property type="entry name" value="ABC3_permease_C"/>
</dbReference>
<feature type="transmembrane region" description="Helical" evidence="7">
    <location>
        <begin position="271"/>
        <end position="295"/>
    </location>
</feature>
<evidence type="ECO:0000256" key="2">
    <source>
        <dbReference type="ARBA" id="ARBA00005236"/>
    </source>
</evidence>
<sequence length="405" mass="45683">MNLPYFIAKRITKNDAGSFSTVINKIAVVSIAVALAALLCTFMILRGFEDTIKQKIYSFSGHLIVSKYTLSTSFEQTAIIAEDSLLENIAALPGVDYLQTYAYKAGLLKTGEEVQGVIVKGLDRHFDTTAFAIHMREGYFPQFPEKGYGTEVAISQKIAKYLRLGVGDEVLVFFVQDPPRWRKLKITGIYETGLEDFDEKVVLGDINLVRRINGWGQTTVGGIEVFLDNPDHMDEAETLVFENTGSDLYVDKVSDKYVQIFDWLRLVNRNVVIFFTLVLFVAAFNMVSILLILIMERTHMVGTLKALGAANRFLRRIFFFNGLNLILKGIFWGNLFGLGFCLVQKYLKLIPLDPANYYMNHVPINFDLLAVLWINLFVVGITAVALFIPLGVISRIKPIRAIRFD</sequence>
<evidence type="ECO:0000256" key="1">
    <source>
        <dbReference type="ARBA" id="ARBA00004651"/>
    </source>
</evidence>
<evidence type="ECO:0000256" key="4">
    <source>
        <dbReference type="ARBA" id="ARBA00022692"/>
    </source>
</evidence>
<dbReference type="Proteomes" id="UP000256779">
    <property type="component" value="Unassembled WGS sequence"/>
</dbReference>